<name>M4BYF0_HYAAE</name>
<proteinExistence type="predicted"/>
<protein>
    <submittedName>
        <fullName evidence="2">Uncharacterized protein</fullName>
    </submittedName>
</protein>
<dbReference type="HOGENOM" id="CLU_1051505_0_0_1"/>
<reference evidence="2" key="2">
    <citation type="submission" date="2015-06" db="UniProtKB">
        <authorList>
            <consortium name="EnsemblProtists"/>
        </authorList>
    </citation>
    <scope>IDENTIFICATION</scope>
    <source>
        <strain evidence="2">Emoy2</strain>
    </source>
</reference>
<organism evidence="2 3">
    <name type="scientific">Hyaloperonospora arabidopsidis (strain Emoy2)</name>
    <name type="common">Downy mildew agent</name>
    <name type="synonym">Peronospora arabidopsidis</name>
    <dbReference type="NCBI Taxonomy" id="559515"/>
    <lineage>
        <taxon>Eukaryota</taxon>
        <taxon>Sar</taxon>
        <taxon>Stramenopiles</taxon>
        <taxon>Oomycota</taxon>
        <taxon>Peronosporomycetes</taxon>
        <taxon>Peronosporales</taxon>
        <taxon>Peronosporaceae</taxon>
        <taxon>Hyaloperonospora</taxon>
    </lineage>
</organism>
<dbReference type="EnsemblProtists" id="HpaT811598">
    <property type="protein sequence ID" value="HpaP811598"/>
    <property type="gene ID" value="HpaG811598"/>
</dbReference>
<dbReference type="AlphaFoldDB" id="M4BYF0"/>
<dbReference type="VEuPathDB" id="FungiDB:HpaG811598"/>
<dbReference type="InParanoid" id="M4BYF0"/>
<feature type="region of interest" description="Disordered" evidence="1">
    <location>
        <begin position="245"/>
        <end position="265"/>
    </location>
</feature>
<accession>M4BYF0</accession>
<dbReference type="EMBL" id="JH598042">
    <property type="status" value="NOT_ANNOTATED_CDS"/>
    <property type="molecule type" value="Genomic_DNA"/>
</dbReference>
<evidence type="ECO:0000313" key="3">
    <source>
        <dbReference type="Proteomes" id="UP000011713"/>
    </source>
</evidence>
<evidence type="ECO:0000313" key="2">
    <source>
        <dbReference type="EnsemblProtists" id="HpaP811598"/>
    </source>
</evidence>
<reference evidence="3" key="1">
    <citation type="journal article" date="2010" name="Science">
        <title>Signatures of adaptation to obligate biotrophy in the Hyaloperonospora arabidopsidis genome.</title>
        <authorList>
            <person name="Baxter L."/>
            <person name="Tripathy S."/>
            <person name="Ishaque N."/>
            <person name="Boot N."/>
            <person name="Cabral A."/>
            <person name="Kemen E."/>
            <person name="Thines M."/>
            <person name="Ah-Fong A."/>
            <person name="Anderson R."/>
            <person name="Badejoko W."/>
            <person name="Bittner-Eddy P."/>
            <person name="Boore J.L."/>
            <person name="Chibucos M.C."/>
            <person name="Coates M."/>
            <person name="Dehal P."/>
            <person name="Delehaunty K."/>
            <person name="Dong S."/>
            <person name="Downton P."/>
            <person name="Dumas B."/>
            <person name="Fabro G."/>
            <person name="Fronick C."/>
            <person name="Fuerstenberg S.I."/>
            <person name="Fulton L."/>
            <person name="Gaulin E."/>
            <person name="Govers F."/>
            <person name="Hughes L."/>
            <person name="Humphray S."/>
            <person name="Jiang R.H."/>
            <person name="Judelson H."/>
            <person name="Kamoun S."/>
            <person name="Kyung K."/>
            <person name="Meijer H."/>
            <person name="Minx P."/>
            <person name="Morris P."/>
            <person name="Nelson J."/>
            <person name="Phuntumart V."/>
            <person name="Qutob D."/>
            <person name="Rehmany A."/>
            <person name="Rougon-Cardoso A."/>
            <person name="Ryden P."/>
            <person name="Torto-Alalibo T."/>
            <person name="Studholme D."/>
            <person name="Wang Y."/>
            <person name="Win J."/>
            <person name="Wood J."/>
            <person name="Clifton S.W."/>
            <person name="Rogers J."/>
            <person name="Van den Ackerveken G."/>
            <person name="Jones J.D."/>
            <person name="McDowell J.M."/>
            <person name="Beynon J."/>
            <person name="Tyler B.M."/>
        </authorList>
    </citation>
    <scope>NUCLEOTIDE SEQUENCE [LARGE SCALE GENOMIC DNA]</scope>
    <source>
        <strain evidence="3">Emoy2</strain>
    </source>
</reference>
<evidence type="ECO:0000256" key="1">
    <source>
        <dbReference type="SAM" id="MobiDB-lite"/>
    </source>
</evidence>
<sequence length="265" mass="28740">MTAPPREWPKRESFRLRNSAGLSARTCASSTPTCSAFPWALCHGLPVKWVSMAKADEVAKLAFTWAQKSFQAPASPASQCTANTATFGLSAAVQERQLRPGSSLWVMKPLMQNTTWRQVATSPLISCSWSCCTLLLCLVTFKVATALSTAMVQSVGCAGLAVGRIQAEIAPRAPPTATAANSETPINFCSCSLRCSRMCSMVKSKSCKRSDETRLRMASGEEEEEVSDVSSSRSWVEDNSLRRLRSRTREGISLPPHGELINASK</sequence>
<keyword evidence="3" id="KW-1185">Reference proteome</keyword>
<dbReference type="Proteomes" id="UP000011713">
    <property type="component" value="Unassembled WGS sequence"/>
</dbReference>